<feature type="region of interest" description="Disordered" evidence="2">
    <location>
        <begin position="312"/>
        <end position="361"/>
    </location>
</feature>
<feature type="compositionally biased region" description="Low complexity" evidence="2">
    <location>
        <begin position="561"/>
        <end position="579"/>
    </location>
</feature>
<keyword evidence="1" id="KW-0863">Zinc-finger</keyword>
<organism evidence="4 5">
    <name type="scientific">Symbiodinium natans</name>
    <dbReference type="NCBI Taxonomy" id="878477"/>
    <lineage>
        <taxon>Eukaryota</taxon>
        <taxon>Sar</taxon>
        <taxon>Alveolata</taxon>
        <taxon>Dinophyceae</taxon>
        <taxon>Suessiales</taxon>
        <taxon>Symbiodiniaceae</taxon>
        <taxon>Symbiodinium</taxon>
    </lineage>
</organism>
<dbReference type="PANTHER" id="PTHR33050">
    <property type="entry name" value="REVERSE TRANSCRIPTASE DOMAIN-CONTAINING PROTEIN"/>
    <property type="match status" value="1"/>
</dbReference>
<dbReference type="PROSITE" id="PS50103">
    <property type="entry name" value="ZF_C3H1"/>
    <property type="match status" value="1"/>
</dbReference>
<evidence type="ECO:0000313" key="4">
    <source>
        <dbReference type="EMBL" id="CAE7215365.1"/>
    </source>
</evidence>
<evidence type="ECO:0000256" key="2">
    <source>
        <dbReference type="SAM" id="MobiDB-lite"/>
    </source>
</evidence>
<accession>A0A812JVW0</accession>
<dbReference type="SMART" id="SM00356">
    <property type="entry name" value="ZnF_C3H1"/>
    <property type="match status" value="1"/>
</dbReference>
<feature type="region of interest" description="Disordered" evidence="2">
    <location>
        <begin position="620"/>
        <end position="653"/>
    </location>
</feature>
<evidence type="ECO:0000259" key="3">
    <source>
        <dbReference type="PROSITE" id="PS50103"/>
    </source>
</evidence>
<dbReference type="EMBL" id="CAJNDS010000524">
    <property type="protein sequence ID" value="CAE7215365.1"/>
    <property type="molecule type" value="Genomic_DNA"/>
</dbReference>
<proteinExistence type="predicted"/>
<feature type="region of interest" description="Disordered" evidence="2">
    <location>
        <begin position="555"/>
        <end position="583"/>
    </location>
</feature>
<keyword evidence="5" id="KW-1185">Reference proteome</keyword>
<feature type="domain" description="C3H1-type" evidence="3">
    <location>
        <begin position="360"/>
        <end position="388"/>
    </location>
</feature>
<dbReference type="GO" id="GO:0008270">
    <property type="term" value="F:zinc ion binding"/>
    <property type="evidence" value="ECO:0007669"/>
    <property type="project" value="UniProtKB-KW"/>
</dbReference>
<reference evidence="4" key="1">
    <citation type="submission" date="2021-02" db="EMBL/GenBank/DDBJ databases">
        <authorList>
            <person name="Dougan E. K."/>
            <person name="Rhodes N."/>
            <person name="Thang M."/>
            <person name="Chan C."/>
        </authorList>
    </citation>
    <scope>NUCLEOTIDE SEQUENCE</scope>
</reference>
<gene>
    <name evidence="4" type="ORF">SNAT2548_LOCUS7551</name>
</gene>
<dbReference type="InterPro" id="IPR052055">
    <property type="entry name" value="Hepadnavirus_pol/RT"/>
</dbReference>
<dbReference type="InterPro" id="IPR000571">
    <property type="entry name" value="Znf_CCCH"/>
</dbReference>
<keyword evidence="1" id="KW-0862">Zinc</keyword>
<name>A0A812JVW0_9DINO</name>
<dbReference type="Proteomes" id="UP000604046">
    <property type="component" value="Unassembled WGS sequence"/>
</dbReference>
<comment type="caution">
    <text evidence="4">The sequence shown here is derived from an EMBL/GenBank/DDBJ whole genome shotgun (WGS) entry which is preliminary data.</text>
</comment>
<feature type="compositionally biased region" description="Basic and acidic residues" evidence="2">
    <location>
        <begin position="636"/>
        <end position="645"/>
    </location>
</feature>
<dbReference type="OrthoDB" id="423430at2759"/>
<protein>
    <recommendedName>
        <fullName evidence="3">C3H1-type domain-containing protein</fullName>
    </recommendedName>
</protein>
<feature type="zinc finger region" description="C3H1-type" evidence="1">
    <location>
        <begin position="360"/>
        <end position="388"/>
    </location>
</feature>
<sequence>MAAPAPAPTEEEKLAKGSSDLRFLLTSHGVASATQAELYHNGINSLAKFAAFVSGEADLKTVLKDSFGLDPAVSLANRAQAASMVVAWNTAATRVKNQAEVEATHETLQLAKPIAQSDYIAMRNAYSSQFGELEDKHIPAKEYIEKKLYELETGEFRAEPLTEVVSRDEVDPDVLVTTWNAKGQLSVKKGGSTTSMPTGPEQLRLRLTVLQNALIMIKRKHPGRAELKDVQMTLFEKYKEYLLGDYCYGLRAGGDAGGMIPPWTLVLSYEHAIRKHAYKLMANHGLPFGEALVKSYKEPSVKERHFTTPLALYGKRPNVPGSPAIATEDPNKTKNPPKGGGRGGKGDKGDKGAGLPSRTPEGKPICFKYQAKGGCKKGQKCKFAHVPDRGPAMSPGNAAEPGPAPPARHIKVLYLFAGLPRDGDMTNHIKREAKRKGYAATVTCVDIGRSPQMDFSRPGLREQFLQRLRAEEFDAVLLSPPCSTFSRAVWANFKGPRPVRSYTHPRGYQKLWGKQKEKAVLGTIFADFAWDVATVVAEGATKFLAFEQPEDLGKLQKGPYRGRSAGLRTRGGLRRAAQGPARGSHGYAEQCGYLEQWPSAMCAWLADLLVTTCVPASTAVGEGTEHTATQEATPDDSLKEPDGRRLLGGRGPPRTCRQLGVNKPFHDGGGLCSPGRWRQGDRSYAEGADWEDLRDKMRDLAIRKLSSEWELEREAFRMVAGDGVGIRLATNESFLGELRELWASWLEKRGIVDPKILEVASGQPLYLRLIRALLEAAEDPDREFLLEAETGLPEPALSWVPNYGSLADHREFVRAKFEEDVQEGLMEKMSLREFKQRYGEHRAIAALAVIVEDEATGKKRVIHDATHGVRVNHRIRCRDKLRAPGAREKKCLLLELQEKDLKAFSVVGDIAKAHRRYLHREDEHGYLGCQVDTEEATPGDPDSQIVYVNKVGTFGLSCASYWWTRIAACGLRATHHLLGASYPVDMLLYADDLETLGTGARGRQGIPLSYTYLAAMGYPFKWPKTRGGFKVEWLGMETDYVGYRLGLSPKRASWLVDWLRNLAKEGRAEAKPMSQGLGRLGFAAIALDWERPFLGPLHAWSAIQDKRGYLTLPVMLRTLCHWRADRMEGGGRLQRPLPMIAKNDPWSFFTDAKADEGRGAGGHTPWFSLEVEPSWAPWAFEKGDPKKVIAALELLATLVAVKLWVPEGGERKASRVALRGYTDNKSNEALLKKSIDHELAEELAARNCELDLQWIRRDLNQLADDLTNEEFKHFATDFRIPVKGEKLEWRILGLLLGHAGSYYKELSVRKRERPTPVQGRRKRPRRLDPW</sequence>
<evidence type="ECO:0000256" key="1">
    <source>
        <dbReference type="PROSITE-ProRule" id="PRU00723"/>
    </source>
</evidence>
<dbReference type="Gene3D" id="4.10.1000.10">
    <property type="entry name" value="Zinc finger, CCCH-type"/>
    <property type="match status" value="1"/>
</dbReference>
<evidence type="ECO:0000313" key="5">
    <source>
        <dbReference type="Proteomes" id="UP000604046"/>
    </source>
</evidence>
<keyword evidence="1" id="KW-0479">Metal-binding</keyword>
<dbReference type="PANTHER" id="PTHR33050:SF7">
    <property type="entry name" value="RIBONUCLEASE H"/>
    <property type="match status" value="1"/>
</dbReference>